<organism evidence="2 3">
    <name type="scientific">Janibacter indicus</name>
    <dbReference type="NCBI Taxonomy" id="857417"/>
    <lineage>
        <taxon>Bacteria</taxon>
        <taxon>Bacillati</taxon>
        <taxon>Actinomycetota</taxon>
        <taxon>Actinomycetes</taxon>
        <taxon>Micrococcales</taxon>
        <taxon>Intrasporangiaceae</taxon>
        <taxon>Janibacter</taxon>
    </lineage>
</organism>
<dbReference type="RefSeq" id="WP_143445540.1">
    <property type="nucleotide sequence ID" value="NZ_FWXN01000008.1"/>
</dbReference>
<sequence length="1213" mass="130435">MTPVPTTPAQAPADVSSLRRELMELGGPNTLIWPTRDPHVVDLTNAHPGGVAMLLSGRDARLSDLVREPGALLRAQRRAASLTEHVERIAEEHGVHTCFLAMGAASWHVPGEEERPLAPVVLRRAALRRLRPGPDFALDLAPRVEINPALLTYLRRALRRDIDGEALADLGRGDGRGFNPTPVLDALREQCADLPELTISSRIVLAAFPYGKAEALADLSRLTESGALEQGPAAALLAGEALPSPEAEAPSVADSAVLDVTADQQAVLDRVADGQDLYVDAPPGTGVARLVASVIAQAAGERRSVLLLTEKASAIEAVAGELRPAGLADLLVHVTDPAAEIDPAIVTERWPRGLPDSDRSFSQPGRRAASAARILDGHTHAMHQPREPWGVSIADAQDAIVGLSTCRPAPRSRVRITGRTLAALDAEGRDALAAQLTGVATRKAWRPERSDEPWQGARLTSTADVDEVLAALERLRGKDGSLASLRTTVRDVFADIAEPRSGRPADLGRFLAGIEEIRDTLEVFRPEVFDTPLDHLLAATAPKGTPDLEALGAIERRRLRGQARRLLRPGRPPEDLHAALRLAAEQRRSWSRLTGGGGRPRIPADMDRAHTAYERVYADLTHVGSVLADTDAGGDLLDTPWEELTARLDALAKDTTGVRAVPEVIEDLDDLRARGLGDLLDDLAARRVAPDAVADEVRFVWWTSVLAEAGRDERYSAITGESLDEALRTFVEADRASLGANVARIATRQRERFHVEGRRFRSAAREVAAAHEGIVARPPWTRAFDSWGGLLRAAAPAWAMSPFVIGQVLPGDERFDLVVVDDASRTSLARTLSGIARGGQLLVIGDRGQLPPATWSADAGVSAPAAPKRSLADVAADVLPTAALRDSAYPRPRVANLLVDGSSAGELVHPPPPLAREDVHLVRVEGLGILDERTGLVESSTVEVEAVLERLRRQLSGHPGRSVGIVTFGRAHTERIADAVAELAQGDPAIARAIAELPEPLLIKPADRWQREQRDAVIVSVGFGRTPQGRVVRRLGALSGDTGGELVLLAATRARRSVTWVTTFEADDLTGEHGDRPGHRALRTLLAGLADRTPQEEPEPPALSPLLDGFVQRLREGGLSVRTGVGMGEHRIDIAVADPRDTERMLLAVDVDGPGYAGLASTRQRDRILVERLTDLGWHHLRLWAVDIFADPARQEAQVARAVREAIGDQEQS</sequence>
<feature type="domain" description="Restriction endonuclease type II-like" evidence="1">
    <location>
        <begin position="1111"/>
        <end position="1202"/>
    </location>
</feature>
<dbReference type="Pfam" id="PF18741">
    <property type="entry name" value="MTES_1575"/>
    <property type="match status" value="1"/>
</dbReference>
<dbReference type="InterPro" id="IPR011335">
    <property type="entry name" value="Restrct_endonuc-II-like"/>
</dbReference>
<dbReference type="Proteomes" id="UP000192634">
    <property type="component" value="Unassembled WGS sequence"/>
</dbReference>
<dbReference type="AlphaFoldDB" id="A0A1W2BFK8"/>
<dbReference type="InterPro" id="IPR049468">
    <property type="entry name" value="Restrct_endonuc-II-like_dom"/>
</dbReference>
<protein>
    <recommendedName>
        <fullName evidence="1">Restriction endonuclease type II-like domain-containing protein</fullName>
    </recommendedName>
</protein>
<dbReference type="OrthoDB" id="9757917at2"/>
<accession>A0A1W2BFK8</accession>
<dbReference type="EMBL" id="FWXN01000008">
    <property type="protein sequence ID" value="SMC71699.1"/>
    <property type="molecule type" value="Genomic_DNA"/>
</dbReference>
<dbReference type="SUPFAM" id="SSF52980">
    <property type="entry name" value="Restriction endonuclease-like"/>
    <property type="match status" value="1"/>
</dbReference>
<dbReference type="Gene3D" id="3.40.50.300">
    <property type="entry name" value="P-loop containing nucleotide triphosphate hydrolases"/>
    <property type="match status" value="2"/>
</dbReference>
<evidence type="ECO:0000313" key="3">
    <source>
        <dbReference type="Proteomes" id="UP000192634"/>
    </source>
</evidence>
<dbReference type="SUPFAM" id="SSF52540">
    <property type="entry name" value="P-loop containing nucleoside triphosphate hydrolases"/>
    <property type="match status" value="1"/>
</dbReference>
<gene>
    <name evidence="2" type="ORF">SAMN06296429_10816</name>
</gene>
<name>A0A1W2BFK8_9MICO</name>
<evidence type="ECO:0000313" key="2">
    <source>
        <dbReference type="EMBL" id="SMC71699.1"/>
    </source>
</evidence>
<proteinExistence type="predicted"/>
<evidence type="ECO:0000259" key="1">
    <source>
        <dbReference type="Pfam" id="PF18741"/>
    </source>
</evidence>
<dbReference type="InterPro" id="IPR027417">
    <property type="entry name" value="P-loop_NTPase"/>
</dbReference>
<reference evidence="2 3" key="1">
    <citation type="submission" date="2017-04" db="EMBL/GenBank/DDBJ databases">
        <authorList>
            <person name="Afonso C.L."/>
            <person name="Miller P.J."/>
            <person name="Scott M.A."/>
            <person name="Spackman E."/>
            <person name="Goraichik I."/>
            <person name="Dimitrov K.M."/>
            <person name="Suarez D.L."/>
            <person name="Swayne D.E."/>
        </authorList>
    </citation>
    <scope>NUCLEOTIDE SEQUENCE [LARGE SCALE GENOMIC DNA]</scope>
    <source>
        <strain evidence="2 3">CGMCC 1.12511</strain>
    </source>
</reference>